<dbReference type="AlphaFoldDB" id="E5Y7L1"/>
<evidence type="ECO:0000313" key="3">
    <source>
        <dbReference type="Proteomes" id="UP000006034"/>
    </source>
</evidence>
<dbReference type="RefSeq" id="WP_005027984.1">
    <property type="nucleotide sequence ID" value="NZ_KE150238.1"/>
</dbReference>
<sequence length="190" mass="20478">MRFGYTLLLAGALSLGIGIQAQADDFIPQKAGNVTISLPSGWEVLPKGVLKQFSQENGPEILLLAQGPADDFLKLSIIRNPDPGTQEAFLKQDAAQTEKRCKKLIGELESQLGTGKAEATCGKVENNGVAALATQMTIPAQDNRPELINMTWTYPNGDKGVIANAMFLKKDAGKYEADVKKALQSVKFDK</sequence>
<keyword evidence="3" id="KW-1185">Reference proteome</keyword>
<reference evidence="2 3" key="2">
    <citation type="submission" date="2013-04" db="EMBL/GenBank/DDBJ databases">
        <title>The Genome Sequence of Bilophila wadsworthia 3_1_6.</title>
        <authorList>
            <consortium name="The Broad Institute Genomics Platform"/>
            <person name="Earl A."/>
            <person name="Ward D."/>
            <person name="Feldgarden M."/>
            <person name="Gevers D."/>
            <person name="Sibley C."/>
            <person name="Strauss J."/>
            <person name="Allen-Vercoe E."/>
            <person name="Walker B."/>
            <person name="Young S."/>
            <person name="Zeng Q."/>
            <person name="Gargeya S."/>
            <person name="Fitzgerald M."/>
            <person name="Haas B."/>
            <person name="Abouelleil A."/>
            <person name="Allen A.W."/>
            <person name="Alvarado L."/>
            <person name="Arachchi H.M."/>
            <person name="Berlin A.M."/>
            <person name="Chapman S.B."/>
            <person name="Gainer-Dewar J."/>
            <person name="Goldberg J."/>
            <person name="Griggs A."/>
            <person name="Gujja S."/>
            <person name="Hansen M."/>
            <person name="Howarth C."/>
            <person name="Imamovic A."/>
            <person name="Ireland A."/>
            <person name="Larimer J."/>
            <person name="McCowan C."/>
            <person name="Murphy C."/>
            <person name="Pearson M."/>
            <person name="Poon T.W."/>
            <person name="Priest M."/>
            <person name="Roberts A."/>
            <person name="Saif S."/>
            <person name="Shea T."/>
            <person name="Sisk P."/>
            <person name="Sykes S."/>
            <person name="Wortman J."/>
            <person name="Nusbaum C."/>
            <person name="Birren B."/>
        </authorList>
    </citation>
    <scope>NUCLEOTIDE SEQUENCE [LARGE SCALE GENOMIC DNA]</scope>
    <source>
        <strain evidence="2 3">3_1_6</strain>
    </source>
</reference>
<dbReference type="Proteomes" id="UP000006034">
    <property type="component" value="Unassembled WGS sequence"/>
</dbReference>
<proteinExistence type="predicted"/>
<evidence type="ECO:0008006" key="4">
    <source>
        <dbReference type="Google" id="ProtNLM"/>
    </source>
</evidence>
<dbReference type="EMBL" id="ADCP02000001">
    <property type="protein sequence ID" value="EFV43970.1"/>
    <property type="molecule type" value="Genomic_DNA"/>
</dbReference>
<protein>
    <recommendedName>
        <fullName evidence="4">DUF1795 domain-containing protein</fullName>
    </recommendedName>
</protein>
<comment type="caution">
    <text evidence="2">The sequence shown here is derived from an EMBL/GenBank/DDBJ whole genome shotgun (WGS) entry which is preliminary data.</text>
</comment>
<name>E5Y7L1_BILW3</name>
<accession>E5Y7L1</accession>
<feature type="chain" id="PRO_5003203269" description="DUF1795 domain-containing protein" evidence="1">
    <location>
        <begin position="24"/>
        <end position="190"/>
    </location>
</feature>
<reference evidence="2 3" key="1">
    <citation type="submission" date="2010-10" db="EMBL/GenBank/DDBJ databases">
        <authorList>
            <consortium name="The Broad Institute Genome Sequencing Platform"/>
            <person name="Ward D."/>
            <person name="Earl A."/>
            <person name="Feldgarden M."/>
            <person name="Young S.K."/>
            <person name="Gargeya S."/>
            <person name="Zeng Q."/>
            <person name="Alvarado L."/>
            <person name="Berlin A."/>
            <person name="Bochicchio J."/>
            <person name="Chapman S.B."/>
            <person name="Chen Z."/>
            <person name="Freedman E."/>
            <person name="Gellesch M."/>
            <person name="Goldberg J."/>
            <person name="Griggs A."/>
            <person name="Gujja S."/>
            <person name="Heilman E."/>
            <person name="Heiman D."/>
            <person name="Howarth C."/>
            <person name="Mehta T."/>
            <person name="Neiman D."/>
            <person name="Pearson M."/>
            <person name="Roberts A."/>
            <person name="Saif S."/>
            <person name="Shea T."/>
            <person name="Shenoy N."/>
            <person name="Sisk P."/>
            <person name="Stolte C."/>
            <person name="Sykes S."/>
            <person name="White J."/>
            <person name="Yandava C."/>
            <person name="Allen-Vercoe E."/>
            <person name="Sibley C."/>
            <person name="Ambrose C.E."/>
            <person name="Strauss J."/>
            <person name="Daigneault M."/>
            <person name="Haas B."/>
            <person name="Nusbaum C."/>
            <person name="Birren B."/>
        </authorList>
    </citation>
    <scope>NUCLEOTIDE SEQUENCE [LARGE SCALE GENOMIC DNA]</scope>
    <source>
        <strain evidence="2 3">3_1_6</strain>
    </source>
</reference>
<dbReference type="GeneID" id="78085318"/>
<keyword evidence="1" id="KW-0732">Signal</keyword>
<evidence type="ECO:0000313" key="2">
    <source>
        <dbReference type="EMBL" id="EFV43970.1"/>
    </source>
</evidence>
<dbReference type="HOGENOM" id="CLU_1466000_0_0_7"/>
<feature type="signal peptide" evidence="1">
    <location>
        <begin position="1"/>
        <end position="23"/>
    </location>
</feature>
<organism evidence="2 3">
    <name type="scientific">Bilophila wadsworthia (strain 3_1_6)</name>
    <dbReference type="NCBI Taxonomy" id="563192"/>
    <lineage>
        <taxon>Bacteria</taxon>
        <taxon>Pseudomonadati</taxon>
        <taxon>Thermodesulfobacteriota</taxon>
        <taxon>Desulfovibrionia</taxon>
        <taxon>Desulfovibrionales</taxon>
        <taxon>Desulfovibrionaceae</taxon>
        <taxon>Bilophila</taxon>
    </lineage>
</organism>
<evidence type="ECO:0000256" key="1">
    <source>
        <dbReference type="SAM" id="SignalP"/>
    </source>
</evidence>
<dbReference type="eggNOG" id="ENOG5031D4I">
    <property type="taxonomic scope" value="Bacteria"/>
</dbReference>
<gene>
    <name evidence="2" type="ORF">HMPREF0179_02176</name>
</gene>